<reference evidence="4" key="1">
    <citation type="submission" date="2018-05" db="EMBL/GenBank/DDBJ databases">
        <authorList>
            <person name="Lanie J.A."/>
            <person name="Ng W.-L."/>
            <person name="Kazmierczak K.M."/>
            <person name="Andrzejewski T.M."/>
            <person name="Davidsen T.M."/>
            <person name="Wayne K.J."/>
            <person name="Tettelin H."/>
            <person name="Glass J.I."/>
            <person name="Rusch D."/>
            <person name="Podicherti R."/>
            <person name="Tsui H.-C.T."/>
            <person name="Winkler M.E."/>
        </authorList>
    </citation>
    <scope>NUCLEOTIDE SEQUENCE</scope>
</reference>
<dbReference type="EMBL" id="UINC01054523">
    <property type="protein sequence ID" value="SVB72339.1"/>
    <property type="molecule type" value="Genomic_DNA"/>
</dbReference>
<dbReference type="Gene3D" id="3.30.9.10">
    <property type="entry name" value="D-Amino Acid Oxidase, subunit A, domain 2"/>
    <property type="match status" value="1"/>
</dbReference>
<sequence length="457" mass="51286">ILSSSEGRIAIIGAGIVGIATAYYLIKQSKAYSVYLIDSHQPMTFTSANSGENYRNWWPHSTMTAFTNLSIDLMEEIARESENRIHMTRRGYALVTRRTEIDDLFEDLYNGYSQMNGNFIRVHDSTTVSSYQPANFSDWTLAPDGVDIIRNKGLIQMHFPNFAMDIKTIIHIRRAGDISSQQLGQHMIEVSQKGGLRRITGSVRGIEMVDGFKLDIKADGMTQTLKADILINAAGPFVEKIARMIGFKLPVQNILQQKIAFEDKKDVLPRNLPFSVDIDSQMINWIEEERKIIADDPMLAHLIEVMPGGIHCRPEGGGTSRWIKLGWAYSREKVKPKRDLNLDDHFPEIVLRGASRLQPSLKTYFGRLTRQMKHYGGYYTMTEENWPLIGPIGPKGSYIVGAMSGYGTMAACATGYITARLVNGGTVPDYTSTLGFDRYAIPELLSSLKKVSRKSLL</sequence>
<dbReference type="Gene3D" id="3.50.50.60">
    <property type="entry name" value="FAD/NAD(P)-binding domain"/>
    <property type="match status" value="1"/>
</dbReference>
<evidence type="ECO:0000256" key="1">
    <source>
        <dbReference type="ARBA" id="ARBA00023002"/>
    </source>
</evidence>
<accession>A0A382GBQ0</accession>
<keyword evidence="2" id="KW-0812">Transmembrane</keyword>
<dbReference type="InterPro" id="IPR036188">
    <property type="entry name" value="FAD/NAD-bd_sf"/>
</dbReference>
<evidence type="ECO:0000256" key="2">
    <source>
        <dbReference type="SAM" id="Phobius"/>
    </source>
</evidence>
<feature type="non-terminal residue" evidence="4">
    <location>
        <position position="1"/>
    </location>
</feature>
<name>A0A382GBQ0_9ZZZZ</name>
<proteinExistence type="predicted"/>
<protein>
    <recommendedName>
        <fullName evidence="3">FAD dependent oxidoreductase domain-containing protein</fullName>
    </recommendedName>
</protein>
<dbReference type="PANTHER" id="PTHR13847">
    <property type="entry name" value="SARCOSINE DEHYDROGENASE-RELATED"/>
    <property type="match status" value="1"/>
</dbReference>
<evidence type="ECO:0000259" key="3">
    <source>
        <dbReference type="Pfam" id="PF01266"/>
    </source>
</evidence>
<feature type="domain" description="FAD dependent oxidoreductase" evidence="3">
    <location>
        <begin position="8"/>
        <end position="421"/>
    </location>
</feature>
<keyword evidence="1" id="KW-0560">Oxidoreductase</keyword>
<dbReference type="PANTHER" id="PTHR13847:SF287">
    <property type="entry name" value="FAD-DEPENDENT OXIDOREDUCTASE DOMAIN-CONTAINING PROTEIN 1"/>
    <property type="match status" value="1"/>
</dbReference>
<dbReference type="Pfam" id="PF01266">
    <property type="entry name" value="DAO"/>
    <property type="match status" value="1"/>
</dbReference>
<dbReference type="AlphaFoldDB" id="A0A382GBQ0"/>
<keyword evidence="2" id="KW-0472">Membrane</keyword>
<dbReference type="SUPFAM" id="SSF51905">
    <property type="entry name" value="FAD/NAD(P)-binding domain"/>
    <property type="match status" value="1"/>
</dbReference>
<organism evidence="4">
    <name type="scientific">marine metagenome</name>
    <dbReference type="NCBI Taxonomy" id="408172"/>
    <lineage>
        <taxon>unclassified sequences</taxon>
        <taxon>metagenomes</taxon>
        <taxon>ecological metagenomes</taxon>
    </lineage>
</organism>
<dbReference type="GO" id="GO:0016491">
    <property type="term" value="F:oxidoreductase activity"/>
    <property type="evidence" value="ECO:0007669"/>
    <property type="project" value="UniProtKB-KW"/>
</dbReference>
<keyword evidence="2" id="KW-1133">Transmembrane helix</keyword>
<feature type="transmembrane region" description="Helical" evidence="2">
    <location>
        <begin position="7"/>
        <end position="26"/>
    </location>
</feature>
<dbReference type="InterPro" id="IPR006076">
    <property type="entry name" value="FAD-dep_OxRdtase"/>
</dbReference>
<dbReference type="GO" id="GO:0005737">
    <property type="term" value="C:cytoplasm"/>
    <property type="evidence" value="ECO:0007669"/>
    <property type="project" value="TreeGrafter"/>
</dbReference>
<gene>
    <name evidence="4" type="ORF">METZ01_LOCUS225193</name>
</gene>
<evidence type="ECO:0000313" key="4">
    <source>
        <dbReference type="EMBL" id="SVB72339.1"/>
    </source>
</evidence>